<protein>
    <submittedName>
        <fullName evidence="2">Uncharacterized protein</fullName>
    </submittedName>
</protein>
<dbReference type="AlphaFoldDB" id="A0A2D3V017"/>
<name>A0A2D3V017_9PEZI</name>
<dbReference type="EMBL" id="FJUY01000006">
    <property type="protein sequence ID" value="CZT18830.1"/>
    <property type="molecule type" value="Genomic_DNA"/>
</dbReference>
<reference evidence="2 3" key="1">
    <citation type="submission" date="2016-03" db="EMBL/GenBank/DDBJ databases">
        <authorList>
            <person name="Ploux O."/>
        </authorList>
    </citation>
    <scope>NUCLEOTIDE SEQUENCE [LARGE SCALE GENOMIC DNA]</scope>
    <source>
        <strain evidence="2 3">URUG2</strain>
    </source>
</reference>
<organism evidence="2 3">
    <name type="scientific">Ramularia collo-cygni</name>
    <dbReference type="NCBI Taxonomy" id="112498"/>
    <lineage>
        <taxon>Eukaryota</taxon>
        <taxon>Fungi</taxon>
        <taxon>Dikarya</taxon>
        <taxon>Ascomycota</taxon>
        <taxon>Pezizomycotina</taxon>
        <taxon>Dothideomycetes</taxon>
        <taxon>Dothideomycetidae</taxon>
        <taxon>Mycosphaerellales</taxon>
        <taxon>Mycosphaerellaceae</taxon>
        <taxon>Ramularia</taxon>
    </lineage>
</organism>
<feature type="region of interest" description="Disordered" evidence="1">
    <location>
        <begin position="67"/>
        <end position="91"/>
    </location>
</feature>
<dbReference type="GeneID" id="35599847"/>
<evidence type="ECO:0000313" key="2">
    <source>
        <dbReference type="EMBL" id="CZT18830.1"/>
    </source>
</evidence>
<evidence type="ECO:0000313" key="3">
    <source>
        <dbReference type="Proteomes" id="UP000225277"/>
    </source>
</evidence>
<accession>A0A2D3V017</accession>
<gene>
    <name evidence="2" type="ORF">RCC_04675</name>
</gene>
<keyword evidence="3" id="KW-1185">Reference proteome</keyword>
<sequence>MSLLILSTYHHVRVLISLQELRCLREDGAEIIDEECFLKHLGYGLPEETVLKDVKVAKSGHIASHQVACDNEEATKSDQADDDSDSEADNNWRAEASEKLHQTTMSYCTSILPNPQARQLTCHI</sequence>
<dbReference type="Proteomes" id="UP000225277">
    <property type="component" value="Unassembled WGS sequence"/>
</dbReference>
<proteinExistence type="predicted"/>
<dbReference type="RefSeq" id="XP_023625720.1">
    <property type="nucleotide sequence ID" value="XM_023769952.1"/>
</dbReference>
<evidence type="ECO:0000256" key="1">
    <source>
        <dbReference type="SAM" id="MobiDB-lite"/>
    </source>
</evidence>